<dbReference type="NCBIfam" id="TIGR03544">
    <property type="entry name" value="DivI1A_domain"/>
    <property type="match status" value="1"/>
</dbReference>
<dbReference type="EMBL" id="CP099489">
    <property type="protein sequence ID" value="USQ81020.1"/>
    <property type="molecule type" value="Genomic_DNA"/>
</dbReference>
<dbReference type="RefSeq" id="WP_252594404.1">
    <property type="nucleotide sequence ID" value="NZ_CP099489.1"/>
</dbReference>
<keyword evidence="2" id="KW-1185">Reference proteome</keyword>
<accession>A0ABY4YXP9</accession>
<name>A0ABY4YXP9_9MICO</name>
<dbReference type="Proteomes" id="UP001056455">
    <property type="component" value="Chromosome"/>
</dbReference>
<organism evidence="1 2">
    <name type="scientific">Ornithinimicrobium faecis</name>
    <dbReference type="NCBI Taxonomy" id="2934158"/>
    <lineage>
        <taxon>Bacteria</taxon>
        <taxon>Bacillati</taxon>
        <taxon>Actinomycetota</taxon>
        <taxon>Actinomycetes</taxon>
        <taxon>Micrococcales</taxon>
        <taxon>Ornithinimicrobiaceae</taxon>
        <taxon>Ornithinimicrobium</taxon>
    </lineage>
</organism>
<dbReference type="InterPro" id="IPR019933">
    <property type="entry name" value="DivIVA_domain"/>
</dbReference>
<evidence type="ECO:0000313" key="1">
    <source>
        <dbReference type="EMBL" id="USQ81020.1"/>
    </source>
</evidence>
<proteinExistence type="predicted"/>
<gene>
    <name evidence="1" type="ORF">NF556_05055</name>
</gene>
<reference evidence="1" key="1">
    <citation type="submission" date="2022-06" db="EMBL/GenBank/DDBJ databases">
        <title>Ornithinimicrobium HY1793.</title>
        <authorList>
            <person name="Huang Y."/>
        </authorList>
    </citation>
    <scope>NUCLEOTIDE SEQUENCE</scope>
    <source>
        <strain evidence="1">HY1793</strain>
    </source>
</reference>
<sequence>MILILVIVGVVALGAVAAALVLRSGVPGVPDPVTTESFEPLPRGGVSAEQVTDVQFDQAVRGYRMSQVDTVLDRLADELRERDAEIDRLRGELAEMPVDFTGGSPMPERDRGDL</sequence>
<protein>
    <submittedName>
        <fullName evidence="1">DivIVA domain-containing protein</fullName>
    </submittedName>
</protein>
<evidence type="ECO:0000313" key="2">
    <source>
        <dbReference type="Proteomes" id="UP001056455"/>
    </source>
</evidence>
<dbReference type="Gene3D" id="6.10.250.660">
    <property type="match status" value="1"/>
</dbReference>